<dbReference type="SUPFAM" id="SSF48452">
    <property type="entry name" value="TPR-like"/>
    <property type="match status" value="1"/>
</dbReference>
<feature type="repeat" description="TPR" evidence="3">
    <location>
        <begin position="88"/>
        <end position="121"/>
    </location>
</feature>
<reference evidence="6" key="1">
    <citation type="submission" date="2021-03" db="EMBL/GenBank/DDBJ databases">
        <title>Assistant Professor.</title>
        <authorList>
            <person name="Huq M.A."/>
        </authorList>
    </citation>
    <scope>NUCLEOTIDE SEQUENCE [LARGE SCALE GENOMIC DNA]</scope>
    <source>
        <strain evidence="6">MAH-28</strain>
    </source>
</reference>
<feature type="chain" id="PRO_5046659921" evidence="4">
    <location>
        <begin position="21"/>
        <end position="381"/>
    </location>
</feature>
<evidence type="ECO:0000313" key="5">
    <source>
        <dbReference type="EMBL" id="MBO9152720.1"/>
    </source>
</evidence>
<sequence>MLRRISVLCLLLYSAAIVKAQDQLDKSLLMDYLQEQQYDLVIRYMEETVKPSHVNGLAILANAYLQNGQTADAEKTYQLVLEKDSNHIAARQQLGNIARAKQQYTQAVVHYSKLVELRPDKAIYYRQLASAAFNITGLQDTAFALMKTSYRLNQKDPAVVLFLAEEYIDRKDFPSADTVLKQYRLFDSTNTQVIATLVKSCYIQKKFQDAVAYGEPLVTANAVQPVAYLYLAVSHYSLKHYDSTIRVYDKMMELVQEAPETLKYYAALSYGELKQFEKSNELLQACIASAKSKALDGYYTALANNYEQMKQYRQAIAHYDTAYFLFKEPMRQYGIARIYDQYVQDPTRAKRYYQLFLKNSKPETKDEKNIAAYAKERVKSL</sequence>
<dbReference type="Gene3D" id="1.25.40.10">
    <property type="entry name" value="Tetratricopeptide repeat domain"/>
    <property type="match status" value="2"/>
</dbReference>
<dbReference type="Pfam" id="PF13414">
    <property type="entry name" value="TPR_11"/>
    <property type="match status" value="1"/>
</dbReference>
<dbReference type="Pfam" id="PF13174">
    <property type="entry name" value="TPR_6"/>
    <property type="match status" value="1"/>
</dbReference>
<dbReference type="PROSITE" id="PS50005">
    <property type="entry name" value="TPR"/>
    <property type="match status" value="1"/>
</dbReference>
<evidence type="ECO:0000256" key="3">
    <source>
        <dbReference type="PROSITE-ProRule" id="PRU00339"/>
    </source>
</evidence>
<comment type="caution">
    <text evidence="5">The sequence shown here is derived from an EMBL/GenBank/DDBJ whole genome shotgun (WGS) entry which is preliminary data.</text>
</comment>
<protein>
    <submittedName>
        <fullName evidence="5">Tetratricopeptide repeat protein</fullName>
    </submittedName>
</protein>
<evidence type="ECO:0000256" key="2">
    <source>
        <dbReference type="ARBA" id="ARBA00022803"/>
    </source>
</evidence>
<dbReference type="EMBL" id="JAGHKP010000002">
    <property type="protein sequence ID" value="MBO9152720.1"/>
    <property type="molecule type" value="Genomic_DNA"/>
</dbReference>
<keyword evidence="2 3" id="KW-0802">TPR repeat</keyword>
<dbReference type="RefSeq" id="WP_209145703.1">
    <property type="nucleotide sequence ID" value="NZ_JAGHKP010000002.1"/>
</dbReference>
<keyword evidence="6" id="KW-1185">Reference proteome</keyword>
<gene>
    <name evidence="5" type="ORF">J7I43_10890</name>
</gene>
<dbReference type="InterPro" id="IPR051012">
    <property type="entry name" value="CellSynth/LPSAsmb/PSIAsmb"/>
</dbReference>
<feature type="signal peptide" evidence="4">
    <location>
        <begin position="1"/>
        <end position="20"/>
    </location>
</feature>
<organism evidence="5 6">
    <name type="scientific">Chitinophaga chungangae</name>
    <dbReference type="NCBI Taxonomy" id="2821488"/>
    <lineage>
        <taxon>Bacteria</taxon>
        <taxon>Pseudomonadati</taxon>
        <taxon>Bacteroidota</taxon>
        <taxon>Chitinophagia</taxon>
        <taxon>Chitinophagales</taxon>
        <taxon>Chitinophagaceae</taxon>
        <taxon>Chitinophaga</taxon>
    </lineage>
</organism>
<dbReference type="InterPro" id="IPR019734">
    <property type="entry name" value="TPR_rpt"/>
</dbReference>
<evidence type="ECO:0000256" key="1">
    <source>
        <dbReference type="ARBA" id="ARBA00022737"/>
    </source>
</evidence>
<dbReference type="PANTHER" id="PTHR45586">
    <property type="entry name" value="TPR REPEAT-CONTAINING PROTEIN PA4667"/>
    <property type="match status" value="1"/>
</dbReference>
<dbReference type="PANTHER" id="PTHR45586:SF1">
    <property type="entry name" value="LIPOPOLYSACCHARIDE ASSEMBLY PROTEIN B"/>
    <property type="match status" value="1"/>
</dbReference>
<evidence type="ECO:0000256" key="4">
    <source>
        <dbReference type="SAM" id="SignalP"/>
    </source>
</evidence>
<dbReference type="Proteomes" id="UP000679126">
    <property type="component" value="Unassembled WGS sequence"/>
</dbReference>
<dbReference type="InterPro" id="IPR011990">
    <property type="entry name" value="TPR-like_helical_dom_sf"/>
</dbReference>
<keyword evidence="4" id="KW-0732">Signal</keyword>
<evidence type="ECO:0000313" key="6">
    <source>
        <dbReference type="Proteomes" id="UP000679126"/>
    </source>
</evidence>
<accession>A0ABS3YDG6</accession>
<name>A0ABS3YDG6_9BACT</name>
<keyword evidence="1" id="KW-0677">Repeat</keyword>
<dbReference type="SMART" id="SM00028">
    <property type="entry name" value="TPR"/>
    <property type="match status" value="4"/>
</dbReference>
<proteinExistence type="predicted"/>